<gene>
    <name evidence="4" type="ORF">GOEFS_019_00180</name>
</gene>
<dbReference type="eggNOG" id="COG5473">
    <property type="taxonomic scope" value="Bacteria"/>
</dbReference>
<dbReference type="Pfam" id="PF25231">
    <property type="entry name" value="DUF7847"/>
    <property type="match status" value="1"/>
</dbReference>
<dbReference type="InterPro" id="IPR057169">
    <property type="entry name" value="DUF7847"/>
</dbReference>
<feature type="compositionally biased region" description="Low complexity" evidence="1">
    <location>
        <begin position="51"/>
        <end position="67"/>
    </location>
</feature>
<name>H0QWA4_9ACTN</name>
<evidence type="ECO:0000256" key="1">
    <source>
        <dbReference type="SAM" id="MobiDB-lite"/>
    </source>
</evidence>
<dbReference type="STRING" id="1077974.GOEFS_019_00180"/>
<dbReference type="Proteomes" id="UP000035034">
    <property type="component" value="Unassembled WGS sequence"/>
</dbReference>
<reference evidence="4 5" key="1">
    <citation type="submission" date="2011-12" db="EMBL/GenBank/DDBJ databases">
        <title>Whole genome shotgun sequence of Gordonia effusa NBRC 100432.</title>
        <authorList>
            <person name="Yoshida I."/>
            <person name="Takarada H."/>
            <person name="Hosoyama A."/>
            <person name="Tsuchikane K."/>
            <person name="Katsumata H."/>
            <person name="Yamazaki S."/>
            <person name="Fujita N."/>
        </authorList>
    </citation>
    <scope>NUCLEOTIDE SEQUENCE [LARGE SCALE GENOMIC DNA]</scope>
    <source>
        <strain evidence="4 5">NBRC 100432</strain>
    </source>
</reference>
<feature type="compositionally biased region" description="Low complexity" evidence="1">
    <location>
        <begin position="9"/>
        <end position="28"/>
    </location>
</feature>
<proteinExistence type="predicted"/>
<feature type="region of interest" description="Disordered" evidence="1">
    <location>
        <begin position="1"/>
        <end position="115"/>
    </location>
</feature>
<keyword evidence="5" id="KW-1185">Reference proteome</keyword>
<feature type="transmembrane region" description="Helical" evidence="2">
    <location>
        <begin position="139"/>
        <end position="161"/>
    </location>
</feature>
<keyword evidence="2" id="KW-1133">Transmembrane helix</keyword>
<evidence type="ECO:0000256" key="2">
    <source>
        <dbReference type="SAM" id="Phobius"/>
    </source>
</evidence>
<sequence>MTQPPNPGEYPQGQPGGYQPPQQGGYQPPQQPGQPQPGGYQPPQQPGQPQPGGYQPPQQPGSYQPGGYQPPQPGQPGGYQPPPASGGPDFGKQPGEGYQQPGYQQPGYPQGGVPGDTSYSVGDAFNWAWNKFTKNAGPLVLATLAYAVAFAIVGAIFGFLISSLTTTTETQSGSIYGSSYSYEVTTSNFGAGAIIVTIIAALVFFVLGGAIISAFFSGIFDIAEGREVSVGSFFKPRNLGNVILASVLVGIITYIGFLLCIIPGIIAAFLLWFTTVAVVGRGISAVDGIKTSYNLVRARLGDSILAALLSYVIILVGTVLCYVGLLVAAPLAALFQVYTFRRLSGESIAPLTP</sequence>
<dbReference type="AlphaFoldDB" id="H0QWA4"/>
<evidence type="ECO:0000259" key="3">
    <source>
        <dbReference type="Pfam" id="PF25231"/>
    </source>
</evidence>
<feature type="compositionally biased region" description="Low complexity" evidence="1">
    <location>
        <begin position="91"/>
        <end position="108"/>
    </location>
</feature>
<comment type="caution">
    <text evidence="4">The sequence shown here is derived from an EMBL/GenBank/DDBJ whole genome shotgun (WGS) entry which is preliminary data.</text>
</comment>
<dbReference type="OrthoDB" id="4829830at2"/>
<protein>
    <recommendedName>
        <fullName evidence="3">DUF7847 domain-containing protein</fullName>
    </recommendedName>
</protein>
<dbReference type="RefSeq" id="WP_007316443.1">
    <property type="nucleotide sequence ID" value="NZ_BAEH01000019.1"/>
</dbReference>
<accession>H0QWA4</accession>
<evidence type="ECO:0000313" key="5">
    <source>
        <dbReference type="Proteomes" id="UP000035034"/>
    </source>
</evidence>
<keyword evidence="2" id="KW-0472">Membrane</keyword>
<feature type="transmembrane region" description="Helical" evidence="2">
    <location>
        <begin position="189"/>
        <end position="222"/>
    </location>
</feature>
<dbReference type="EMBL" id="BAEH01000019">
    <property type="protein sequence ID" value="GAB17105.1"/>
    <property type="molecule type" value="Genomic_DNA"/>
</dbReference>
<organism evidence="4 5">
    <name type="scientific">Gordonia effusa NBRC 100432</name>
    <dbReference type="NCBI Taxonomy" id="1077974"/>
    <lineage>
        <taxon>Bacteria</taxon>
        <taxon>Bacillati</taxon>
        <taxon>Actinomycetota</taxon>
        <taxon>Actinomycetes</taxon>
        <taxon>Mycobacteriales</taxon>
        <taxon>Gordoniaceae</taxon>
        <taxon>Gordonia</taxon>
    </lineage>
</organism>
<evidence type="ECO:0000313" key="4">
    <source>
        <dbReference type="EMBL" id="GAB17105.1"/>
    </source>
</evidence>
<keyword evidence="2" id="KW-0812">Transmembrane</keyword>
<feature type="compositionally biased region" description="Pro residues" evidence="1">
    <location>
        <begin position="68"/>
        <end position="85"/>
    </location>
</feature>
<feature type="transmembrane region" description="Helical" evidence="2">
    <location>
        <begin position="242"/>
        <end position="273"/>
    </location>
</feature>
<feature type="transmembrane region" description="Helical" evidence="2">
    <location>
        <begin position="304"/>
        <end position="335"/>
    </location>
</feature>
<feature type="domain" description="DUF7847" evidence="3">
    <location>
        <begin position="245"/>
        <end position="330"/>
    </location>
</feature>